<accession>A0A5B7EGU1</accession>
<feature type="compositionally biased region" description="Basic and acidic residues" evidence="1">
    <location>
        <begin position="27"/>
        <end position="48"/>
    </location>
</feature>
<reference evidence="2 3" key="1">
    <citation type="submission" date="2019-05" db="EMBL/GenBank/DDBJ databases">
        <title>Another draft genome of Portunus trituberculatus and its Hox gene families provides insights of decapod evolution.</title>
        <authorList>
            <person name="Jeong J.-H."/>
            <person name="Song I."/>
            <person name="Kim S."/>
            <person name="Choi T."/>
            <person name="Kim D."/>
            <person name="Ryu S."/>
            <person name="Kim W."/>
        </authorList>
    </citation>
    <scope>NUCLEOTIDE SEQUENCE [LARGE SCALE GENOMIC DNA]</scope>
    <source>
        <tissue evidence="2">Muscle</tissue>
    </source>
</reference>
<feature type="region of interest" description="Disordered" evidence="1">
    <location>
        <begin position="92"/>
        <end position="126"/>
    </location>
</feature>
<keyword evidence="3" id="KW-1185">Reference proteome</keyword>
<comment type="caution">
    <text evidence="2">The sequence shown here is derived from an EMBL/GenBank/DDBJ whole genome shotgun (WGS) entry which is preliminary data.</text>
</comment>
<evidence type="ECO:0000313" key="3">
    <source>
        <dbReference type="Proteomes" id="UP000324222"/>
    </source>
</evidence>
<name>A0A5B7EGU1_PORTR</name>
<dbReference type="Proteomes" id="UP000324222">
    <property type="component" value="Unassembled WGS sequence"/>
</dbReference>
<dbReference type="EMBL" id="VSRR010002631">
    <property type="protein sequence ID" value="MPC32459.1"/>
    <property type="molecule type" value="Genomic_DNA"/>
</dbReference>
<proteinExistence type="predicted"/>
<organism evidence="2 3">
    <name type="scientific">Portunus trituberculatus</name>
    <name type="common">Swimming crab</name>
    <name type="synonym">Neptunus trituberculatus</name>
    <dbReference type="NCBI Taxonomy" id="210409"/>
    <lineage>
        <taxon>Eukaryota</taxon>
        <taxon>Metazoa</taxon>
        <taxon>Ecdysozoa</taxon>
        <taxon>Arthropoda</taxon>
        <taxon>Crustacea</taxon>
        <taxon>Multicrustacea</taxon>
        <taxon>Malacostraca</taxon>
        <taxon>Eumalacostraca</taxon>
        <taxon>Eucarida</taxon>
        <taxon>Decapoda</taxon>
        <taxon>Pleocyemata</taxon>
        <taxon>Brachyura</taxon>
        <taxon>Eubrachyura</taxon>
        <taxon>Portunoidea</taxon>
        <taxon>Portunidae</taxon>
        <taxon>Portuninae</taxon>
        <taxon>Portunus</taxon>
    </lineage>
</organism>
<feature type="region of interest" description="Disordered" evidence="1">
    <location>
        <begin position="14"/>
        <end position="48"/>
    </location>
</feature>
<evidence type="ECO:0000256" key="1">
    <source>
        <dbReference type="SAM" id="MobiDB-lite"/>
    </source>
</evidence>
<dbReference type="AlphaFoldDB" id="A0A5B7EGU1"/>
<gene>
    <name evidence="2" type="ORF">E2C01_025770</name>
</gene>
<evidence type="ECO:0000313" key="2">
    <source>
        <dbReference type="EMBL" id="MPC32459.1"/>
    </source>
</evidence>
<sequence>MFLVSMYYQFPPGHSSTSKHVAVFHPPLDDTKASDRSRERREGKGREARRTGLDKLFLSTFYSLLNKPRFHRTEFPLNLTFYNAPGQSVLHSRKKTHHRQIHGEKVARRTRRQEPEGPHTLHVAGSGVFSSGAKSLGGQQEVTGKFLPFRVNLITFSIRAKTFRGKT</sequence>
<feature type="compositionally biased region" description="Basic and acidic residues" evidence="1">
    <location>
        <begin position="101"/>
        <end position="119"/>
    </location>
</feature>
<protein>
    <submittedName>
        <fullName evidence="2">Uncharacterized protein</fullName>
    </submittedName>
</protein>